<dbReference type="RefSeq" id="WP_012765989.1">
    <property type="nucleotide sequence ID" value="NC_012881.1"/>
</dbReference>
<dbReference type="STRING" id="526222.Desal_0396"/>
<dbReference type="KEGG" id="dsa:Desal_0396"/>
<keyword evidence="1" id="KW-0472">Membrane</keyword>
<protein>
    <submittedName>
        <fullName evidence="2">Fimbrial assembly family protein</fullName>
    </submittedName>
</protein>
<feature type="transmembrane region" description="Helical" evidence="1">
    <location>
        <begin position="285"/>
        <end position="304"/>
    </location>
</feature>
<dbReference type="PANTHER" id="PTHR40278">
    <property type="entry name" value="DNA UTILIZATION PROTEIN HOFN"/>
    <property type="match status" value="1"/>
</dbReference>
<dbReference type="PANTHER" id="PTHR40278:SF1">
    <property type="entry name" value="DNA UTILIZATION PROTEIN HOFN"/>
    <property type="match status" value="1"/>
</dbReference>
<sequence>MNLKKLCKMIPLPCPLGKNARIALLFDVKGSCASSLEYSSKERLWQPLAQLPETDNPSPCVLVLPSSMVALCRIPNPVKEQKDAVADLETEAGQRLFRSLETGGREMRFYSGNKGLNATLGWISNEYLHGCLDKAKDMGFQVTSIVLPEFDLKVSGPTLLVSREHGETRLCCIYRKVPVIWEVVPDGGPSLESALRVVLAQLEAEEKPMPEKVMFWGAPGEAGEPEGFAELIAKVLPDVPLEQIRSYEDFLPLLRMNRTKGSFHESLEEWERIPLAPKDYVRSGLALAGAVAGCLLLFFAVIHMNTQDANVLKQEAHKILFLAKRTDLVTMEIREYVRRNNDILRYTVKKPFVSHVFRDLGDSVPAQVKLDTMRLDQSGKITLQGEAKSEISLMALLENISSTEIFSNAVLASMSKLEQGQGFRFVVELDFPAWQQFFKPKKKQEAAQ</sequence>
<dbReference type="Pfam" id="PF05137">
    <property type="entry name" value="PilN"/>
    <property type="match status" value="1"/>
</dbReference>
<proteinExistence type="predicted"/>
<dbReference type="EMBL" id="CP001649">
    <property type="protein sequence ID" value="ACS78463.1"/>
    <property type="molecule type" value="Genomic_DNA"/>
</dbReference>
<dbReference type="InterPro" id="IPR052534">
    <property type="entry name" value="Extracell_DNA_Util/SecSys_Comp"/>
</dbReference>
<evidence type="ECO:0000256" key="1">
    <source>
        <dbReference type="SAM" id="Phobius"/>
    </source>
</evidence>
<organism evidence="2 3">
    <name type="scientific">Maridesulfovibrio salexigens (strain ATCC 14822 / DSM 2638 / NCIMB 8403 / VKM B-1763)</name>
    <name type="common">Desulfovibrio salexigens</name>
    <dbReference type="NCBI Taxonomy" id="526222"/>
    <lineage>
        <taxon>Bacteria</taxon>
        <taxon>Pseudomonadati</taxon>
        <taxon>Thermodesulfobacteriota</taxon>
        <taxon>Desulfovibrionia</taxon>
        <taxon>Desulfovibrionales</taxon>
        <taxon>Desulfovibrionaceae</taxon>
        <taxon>Maridesulfovibrio</taxon>
    </lineage>
</organism>
<keyword evidence="1" id="KW-0812">Transmembrane</keyword>
<reference evidence="2 3" key="1">
    <citation type="submission" date="2009-06" db="EMBL/GenBank/DDBJ databases">
        <title>Complete sequence of Desulfovibrio salexigens DSM 2638.</title>
        <authorList>
            <consortium name="US DOE Joint Genome Institute"/>
            <person name="Lucas S."/>
            <person name="Copeland A."/>
            <person name="Lapidus A."/>
            <person name="Glavina del Rio T."/>
            <person name="Tice H."/>
            <person name="Bruce D."/>
            <person name="Goodwin L."/>
            <person name="Pitluck S."/>
            <person name="Munk A.C."/>
            <person name="Brettin T."/>
            <person name="Detter J.C."/>
            <person name="Han C."/>
            <person name="Tapia R."/>
            <person name="Larimer F."/>
            <person name="Land M."/>
            <person name="Hauser L."/>
            <person name="Kyrpides N."/>
            <person name="Anderson I."/>
            <person name="Wall J.D."/>
            <person name="Arkin A.P."/>
            <person name="Dehal P."/>
            <person name="Chivian D."/>
            <person name="Giles B."/>
            <person name="Hazen T.C."/>
        </authorList>
    </citation>
    <scope>NUCLEOTIDE SEQUENCE [LARGE SCALE GENOMIC DNA]</scope>
    <source>
        <strain evidence="3">ATCC 14822 / DSM 2638 / NCIMB 8403 / VKM B-1763</strain>
    </source>
</reference>
<gene>
    <name evidence="2" type="ordered locus">Desal_0396</name>
</gene>
<dbReference type="Proteomes" id="UP000002601">
    <property type="component" value="Chromosome"/>
</dbReference>
<evidence type="ECO:0000313" key="3">
    <source>
        <dbReference type="Proteomes" id="UP000002601"/>
    </source>
</evidence>
<evidence type="ECO:0000313" key="2">
    <source>
        <dbReference type="EMBL" id="ACS78463.1"/>
    </source>
</evidence>
<name>C6BWY3_MARSD</name>
<dbReference type="HOGENOM" id="CLU_610751_0_0_7"/>
<keyword evidence="1" id="KW-1133">Transmembrane helix</keyword>
<dbReference type="AlphaFoldDB" id="C6BWY3"/>
<dbReference type="InterPro" id="IPR007813">
    <property type="entry name" value="PilN"/>
</dbReference>
<keyword evidence="3" id="KW-1185">Reference proteome</keyword>
<dbReference type="eggNOG" id="ENOG5032G5W">
    <property type="taxonomic scope" value="Bacteria"/>
</dbReference>
<accession>C6BWY3</accession>